<dbReference type="Proteomes" id="UP000229523">
    <property type="component" value="Unassembled WGS sequence"/>
</dbReference>
<dbReference type="EMBL" id="MJBI02000004">
    <property type="protein sequence ID" value="RAI80032.1"/>
    <property type="molecule type" value="Genomic_DNA"/>
</dbReference>
<dbReference type="Pfam" id="PF06569">
    <property type="entry name" value="DUF1128"/>
    <property type="match status" value="1"/>
</dbReference>
<dbReference type="AlphaFoldDB" id="A0A2G5NM07"/>
<accession>A0A2G5NM07</accession>
<evidence type="ECO:0000313" key="1">
    <source>
        <dbReference type="EMBL" id="RAI80032.1"/>
    </source>
</evidence>
<evidence type="ECO:0000313" key="2">
    <source>
        <dbReference type="Proteomes" id="UP000229523"/>
    </source>
</evidence>
<name>A0A2G5NM07_9STAP</name>
<gene>
    <name evidence="1" type="ORF">BFS35_009625</name>
</gene>
<reference evidence="1 2" key="1">
    <citation type="journal article" date="2018" name="Front. Microbiol.">
        <title>Description and Comparative Genomics of Macrococcus caseolyticus subsp. hominis subsp. nov., Macrococcus goetzii sp. nov., Macrococcus epidermidis sp. nov., and Macrococcus bohemicus sp. nov., Novel Macrococci From Human Clinical Material With Virulence Potential and Suspected Uptake of Foreign DNA by Natural Transformation.</title>
        <authorList>
            <person name="Maslanova I."/>
            <person name="Wertheimer Z."/>
            <person name="Sedlacek I."/>
            <person name="Svec P."/>
            <person name="Indrakova A."/>
            <person name="Kovarovic V."/>
            <person name="Schumann P."/>
            <person name="Sproer C."/>
            <person name="Kralova S."/>
            <person name="Sedo O."/>
            <person name="Kristofova L."/>
            <person name="Vrbovska V."/>
            <person name="Fuzik T."/>
            <person name="Petras P."/>
            <person name="Zdrahal Z."/>
            <person name="Ruzickova V."/>
            <person name="Doskar J."/>
            <person name="Pantucek R."/>
        </authorList>
    </citation>
    <scope>NUCLEOTIDE SEQUENCE [LARGE SCALE GENOMIC DNA]</scope>
    <source>
        <strain evidence="1 2">CCM 4927</strain>
    </source>
</reference>
<proteinExistence type="predicted"/>
<organism evidence="1 2">
    <name type="scientific">Macrococcoides goetzii</name>
    <dbReference type="NCBI Taxonomy" id="1891097"/>
    <lineage>
        <taxon>Bacteria</taxon>
        <taxon>Bacillati</taxon>
        <taxon>Bacillota</taxon>
        <taxon>Bacilli</taxon>
        <taxon>Bacillales</taxon>
        <taxon>Staphylococcaceae</taxon>
        <taxon>Macrococcoides</taxon>
    </lineage>
</organism>
<keyword evidence="2" id="KW-1185">Reference proteome</keyword>
<dbReference type="InterPro" id="IPR009507">
    <property type="entry name" value="UPF0435"/>
</dbReference>
<comment type="caution">
    <text evidence="1">The sequence shown here is derived from an EMBL/GenBank/DDBJ whole genome shotgun (WGS) entry which is preliminary data.</text>
</comment>
<protein>
    <submittedName>
        <fullName evidence="1">DUF1128 domain-containing protein</fullName>
    </submittedName>
</protein>
<dbReference type="RefSeq" id="WP_099581092.1">
    <property type="nucleotide sequence ID" value="NZ_MJBI02000004.1"/>
</dbReference>
<sequence length="65" mass="7454">MNKEQMVNEIIQKLKLVNVGVIKPESIDDNKIDELREIHEMVTKRNSFSPSEMSALTDALGQLRK</sequence>